<evidence type="ECO:0000259" key="7">
    <source>
        <dbReference type="PROSITE" id="PS50109"/>
    </source>
</evidence>
<dbReference type="InterPro" id="IPR003594">
    <property type="entry name" value="HATPase_dom"/>
</dbReference>
<dbReference type="PRINTS" id="PR00344">
    <property type="entry name" value="BCTRLSENSOR"/>
</dbReference>
<protein>
    <recommendedName>
        <fullName evidence="2">histidine kinase</fullName>
        <ecNumber evidence="2">2.7.13.3</ecNumber>
    </recommendedName>
</protein>
<evidence type="ECO:0000259" key="8">
    <source>
        <dbReference type="PROSITE" id="PS50110"/>
    </source>
</evidence>
<dbReference type="InterPro" id="IPR004358">
    <property type="entry name" value="Sig_transdc_His_kin-like_C"/>
</dbReference>
<dbReference type="CDD" id="cd00082">
    <property type="entry name" value="HisKA"/>
    <property type="match status" value="1"/>
</dbReference>
<keyword evidence="4" id="KW-0808">Transferase</keyword>
<dbReference type="Proteomes" id="UP000470213">
    <property type="component" value="Unassembled WGS sequence"/>
</dbReference>
<evidence type="ECO:0000256" key="1">
    <source>
        <dbReference type="ARBA" id="ARBA00000085"/>
    </source>
</evidence>
<dbReference type="InterPro" id="IPR036097">
    <property type="entry name" value="HisK_dim/P_sf"/>
</dbReference>
<feature type="domain" description="Response regulatory" evidence="8">
    <location>
        <begin position="543"/>
        <end position="660"/>
    </location>
</feature>
<dbReference type="RefSeq" id="WP_163083526.1">
    <property type="nucleotide sequence ID" value="NZ_JAAAWN010000002.1"/>
</dbReference>
<dbReference type="Pfam" id="PF02518">
    <property type="entry name" value="HATPase_c"/>
    <property type="match status" value="1"/>
</dbReference>
<proteinExistence type="predicted"/>
<evidence type="ECO:0000256" key="4">
    <source>
        <dbReference type="ARBA" id="ARBA00022679"/>
    </source>
</evidence>
<dbReference type="InterPro" id="IPR011006">
    <property type="entry name" value="CheY-like_superfamily"/>
</dbReference>
<keyword evidence="3 6" id="KW-0597">Phosphoprotein</keyword>
<dbReference type="GO" id="GO:0005886">
    <property type="term" value="C:plasma membrane"/>
    <property type="evidence" value="ECO:0007669"/>
    <property type="project" value="TreeGrafter"/>
</dbReference>
<evidence type="ECO:0000313" key="10">
    <source>
        <dbReference type="Proteomes" id="UP000470213"/>
    </source>
</evidence>
<organism evidence="9 10">
    <name type="scientific">Alteromonas profundi</name>
    <dbReference type="NCBI Taxonomy" id="2696062"/>
    <lineage>
        <taxon>Bacteria</taxon>
        <taxon>Pseudomonadati</taxon>
        <taxon>Pseudomonadota</taxon>
        <taxon>Gammaproteobacteria</taxon>
        <taxon>Alteromonadales</taxon>
        <taxon>Alteromonadaceae</taxon>
        <taxon>Alteromonas/Salinimonas group</taxon>
        <taxon>Alteromonas</taxon>
    </lineage>
</organism>
<dbReference type="PANTHER" id="PTHR43047:SF72">
    <property type="entry name" value="OSMOSENSING HISTIDINE PROTEIN KINASE SLN1"/>
    <property type="match status" value="1"/>
</dbReference>
<accession>A0A7X5LIE3</accession>
<gene>
    <name evidence="9" type="ORF">GTH32_01765</name>
</gene>
<dbReference type="GO" id="GO:0000155">
    <property type="term" value="F:phosphorelay sensor kinase activity"/>
    <property type="evidence" value="ECO:0007669"/>
    <property type="project" value="InterPro"/>
</dbReference>
<dbReference type="InterPro" id="IPR035965">
    <property type="entry name" value="PAS-like_dom_sf"/>
</dbReference>
<dbReference type="AlphaFoldDB" id="A0A7X5LIE3"/>
<evidence type="ECO:0000256" key="6">
    <source>
        <dbReference type="PROSITE-ProRule" id="PRU00169"/>
    </source>
</evidence>
<dbReference type="SUPFAM" id="SSF52172">
    <property type="entry name" value="CheY-like"/>
    <property type="match status" value="1"/>
</dbReference>
<dbReference type="EMBL" id="JAAAWN010000002">
    <property type="protein sequence ID" value="NDV89922.1"/>
    <property type="molecule type" value="Genomic_DNA"/>
</dbReference>
<dbReference type="Gene3D" id="3.40.50.2300">
    <property type="match status" value="1"/>
</dbReference>
<dbReference type="CDD" id="cd17546">
    <property type="entry name" value="REC_hyHK_CKI1_RcsC-like"/>
    <property type="match status" value="1"/>
</dbReference>
<dbReference type="Pfam" id="PF00072">
    <property type="entry name" value="Response_reg"/>
    <property type="match status" value="1"/>
</dbReference>
<dbReference type="SUPFAM" id="SSF47384">
    <property type="entry name" value="Homodimeric domain of signal transducing histidine kinase"/>
    <property type="match status" value="1"/>
</dbReference>
<keyword evidence="5" id="KW-0418">Kinase</keyword>
<reference evidence="9 10" key="1">
    <citation type="submission" date="2020-01" db="EMBL/GenBank/DDBJ databases">
        <authorList>
            <person name="Chen J."/>
            <person name="Zhu S."/>
            <person name="Yang J."/>
        </authorList>
    </citation>
    <scope>NUCLEOTIDE SEQUENCE [LARGE SCALE GENOMIC DNA]</scope>
    <source>
        <strain evidence="9 10">345S023</strain>
    </source>
</reference>
<dbReference type="SUPFAM" id="SSF55785">
    <property type="entry name" value="PYP-like sensor domain (PAS domain)"/>
    <property type="match status" value="1"/>
</dbReference>
<sequence>MSDSVGISGVESAVKRSQSERIEHLLQLGCASLGTLQGVLLRISDDFTEVIARANASLPPQLTLIPDFPLVNVMALPQRHFDASEEFKHWTHLYLGTREFVRGRLHTCAGHTLVLFFVPPSDLSVEHLDTTKLELIDGWMESLLFHDARNDSMRNQALYEKLQSVANIGTWEVDLVNDTISWSSQTRVIHEVEDSYQPDMETAIYFYKEGFDRDEISRHIKCTIETGAPWSSILKLVTAKGNEVWVESHGMAEMIDGVCVRLFGTFQNVSKSMELRLALDKQRAEAVEAYNARGELLSRISHELRTPLNGITGMLQALRFEQREKIRKKKAELALRSANKLLQLINDVLDYTEISNGRFTLSPSDFCALALVEDIIDVFKPLSEEKGLTLYTQVDVPKNTYLKGDAARIGQVIDNLISNAVKYTHQGHVRVHLSLDKSEACPAIHIRVEDTGEGMSKDTVKSIFTPLIHGDKTSVSRNTGSGLGLTIVKQIVDKMGGKINVNTALGNGSVFEASLPVEYASCTEESSNAVSCIPKRLLKVPLSLLVVDDNDINRMVLKSMLEQYNYYADQAEDGQVAIDKAKNRRYDIIFMDCAMPVLDGVSATKEILEKGYLAEHGKIVAVTANTTDADKAACENAGMAAFLSKPLDQSAISSILKEVLLNKEGLVQQF</sequence>
<dbReference type="SMART" id="SM00388">
    <property type="entry name" value="HisKA"/>
    <property type="match status" value="1"/>
</dbReference>
<name>A0A7X5LIE3_9ALTE</name>
<evidence type="ECO:0000256" key="3">
    <source>
        <dbReference type="ARBA" id="ARBA00022553"/>
    </source>
</evidence>
<comment type="catalytic activity">
    <reaction evidence="1">
        <text>ATP + protein L-histidine = ADP + protein N-phospho-L-histidine.</text>
        <dbReference type="EC" id="2.7.13.3"/>
    </reaction>
</comment>
<evidence type="ECO:0000256" key="5">
    <source>
        <dbReference type="ARBA" id="ARBA00022777"/>
    </source>
</evidence>
<dbReference type="InterPro" id="IPR036890">
    <property type="entry name" value="HATPase_C_sf"/>
</dbReference>
<feature type="domain" description="Histidine kinase" evidence="7">
    <location>
        <begin position="299"/>
        <end position="519"/>
    </location>
</feature>
<dbReference type="PROSITE" id="PS50109">
    <property type="entry name" value="HIS_KIN"/>
    <property type="match status" value="1"/>
</dbReference>
<dbReference type="SMART" id="SM00448">
    <property type="entry name" value="REC"/>
    <property type="match status" value="1"/>
</dbReference>
<evidence type="ECO:0000256" key="2">
    <source>
        <dbReference type="ARBA" id="ARBA00012438"/>
    </source>
</evidence>
<comment type="caution">
    <text evidence="9">The sequence shown here is derived from an EMBL/GenBank/DDBJ whole genome shotgun (WGS) entry which is preliminary data.</text>
</comment>
<dbReference type="InterPro" id="IPR005467">
    <property type="entry name" value="His_kinase_dom"/>
</dbReference>
<dbReference type="PANTHER" id="PTHR43047">
    <property type="entry name" value="TWO-COMPONENT HISTIDINE PROTEIN KINASE"/>
    <property type="match status" value="1"/>
</dbReference>
<keyword evidence="10" id="KW-1185">Reference proteome</keyword>
<dbReference type="EC" id="2.7.13.3" evidence="2"/>
<dbReference type="SUPFAM" id="SSF55874">
    <property type="entry name" value="ATPase domain of HSP90 chaperone/DNA topoisomerase II/histidine kinase"/>
    <property type="match status" value="1"/>
</dbReference>
<dbReference type="InterPro" id="IPR001789">
    <property type="entry name" value="Sig_transdc_resp-reg_receiver"/>
</dbReference>
<dbReference type="InterPro" id="IPR003661">
    <property type="entry name" value="HisK_dim/P_dom"/>
</dbReference>
<dbReference type="Gene3D" id="1.10.287.130">
    <property type="match status" value="1"/>
</dbReference>
<dbReference type="Gene3D" id="3.30.565.10">
    <property type="entry name" value="Histidine kinase-like ATPase, C-terminal domain"/>
    <property type="match status" value="1"/>
</dbReference>
<dbReference type="SMART" id="SM00387">
    <property type="entry name" value="HATPase_c"/>
    <property type="match status" value="1"/>
</dbReference>
<dbReference type="GO" id="GO:0009927">
    <property type="term" value="F:histidine phosphotransfer kinase activity"/>
    <property type="evidence" value="ECO:0007669"/>
    <property type="project" value="TreeGrafter"/>
</dbReference>
<evidence type="ECO:0000313" key="9">
    <source>
        <dbReference type="EMBL" id="NDV89922.1"/>
    </source>
</evidence>
<dbReference type="Pfam" id="PF00512">
    <property type="entry name" value="HisKA"/>
    <property type="match status" value="1"/>
</dbReference>
<feature type="modified residue" description="4-aspartylphosphate" evidence="6">
    <location>
        <position position="592"/>
    </location>
</feature>
<dbReference type="Gene3D" id="3.30.450.20">
    <property type="entry name" value="PAS domain"/>
    <property type="match status" value="1"/>
</dbReference>
<dbReference type="PROSITE" id="PS50110">
    <property type="entry name" value="RESPONSE_REGULATORY"/>
    <property type="match status" value="1"/>
</dbReference>